<protein>
    <submittedName>
        <fullName evidence="1">Uncharacterized protein</fullName>
    </submittedName>
</protein>
<evidence type="ECO:0000313" key="2">
    <source>
        <dbReference type="Proteomes" id="UP000034653"/>
    </source>
</evidence>
<accession>A0A0G1QTP9</accession>
<reference evidence="1 2" key="1">
    <citation type="journal article" date="2015" name="Nature">
        <title>rRNA introns, odd ribosomes, and small enigmatic genomes across a large radiation of phyla.</title>
        <authorList>
            <person name="Brown C.T."/>
            <person name="Hug L.A."/>
            <person name="Thomas B.C."/>
            <person name="Sharon I."/>
            <person name="Castelle C.J."/>
            <person name="Singh A."/>
            <person name="Wilkins M.J."/>
            <person name="Williams K.H."/>
            <person name="Banfield J.F."/>
        </authorList>
    </citation>
    <scope>NUCLEOTIDE SEQUENCE [LARGE SCALE GENOMIC DNA]</scope>
</reference>
<name>A0A0G1QTP9_9BACT</name>
<evidence type="ECO:0000313" key="1">
    <source>
        <dbReference type="EMBL" id="KKU12025.1"/>
    </source>
</evidence>
<dbReference type="Proteomes" id="UP000034653">
    <property type="component" value="Unassembled WGS sequence"/>
</dbReference>
<dbReference type="AlphaFoldDB" id="A0A0G1QTP9"/>
<sequence>MKKGLFDSKEEVFVKKTGKPFKEWNGILNKAKAEKKGHTRIVQFLVKKFKIADTWAEAIAIRFEKEKFLKK</sequence>
<organism evidence="1 2">
    <name type="scientific">Candidatus Woesebacteria bacterium GW2011_GWA1_45_8</name>
    <dbReference type="NCBI Taxonomy" id="1618559"/>
    <lineage>
        <taxon>Bacteria</taxon>
        <taxon>Candidatus Woeseibacteriota</taxon>
    </lineage>
</organism>
<proteinExistence type="predicted"/>
<comment type="caution">
    <text evidence="1">The sequence shown here is derived from an EMBL/GenBank/DDBJ whole genome shotgun (WGS) entry which is preliminary data.</text>
</comment>
<dbReference type="EMBL" id="LCLG01000010">
    <property type="protein sequence ID" value="KKU12025.1"/>
    <property type="molecule type" value="Genomic_DNA"/>
</dbReference>
<gene>
    <name evidence="1" type="ORF">UX19_C0010G0002</name>
</gene>